<sequence length="40" mass="4665">MHTPTDRSLIDLNCLYPVTQLKTGYDESSSDSEDKQQYER</sequence>
<evidence type="ECO:0000256" key="1">
    <source>
        <dbReference type="SAM" id="MobiDB-lite"/>
    </source>
</evidence>
<keyword evidence="3" id="KW-1185">Reference proteome</keyword>
<dbReference type="EMBL" id="CZPZ01000031">
    <property type="protein sequence ID" value="CUS37752.1"/>
    <property type="molecule type" value="Genomic_DNA"/>
</dbReference>
<feature type="region of interest" description="Disordered" evidence="1">
    <location>
        <begin position="21"/>
        <end position="40"/>
    </location>
</feature>
<protein>
    <submittedName>
        <fullName evidence="2">Uncharacterized protein</fullName>
    </submittedName>
</protein>
<name>A0A0S4LMJ8_9BACT</name>
<reference evidence="3" key="1">
    <citation type="submission" date="2015-10" db="EMBL/GenBank/DDBJ databases">
        <authorList>
            <person name="Luecker S."/>
            <person name="Luecker S."/>
        </authorList>
    </citation>
    <scope>NUCLEOTIDE SEQUENCE [LARGE SCALE GENOMIC DNA]</scope>
</reference>
<evidence type="ECO:0000313" key="2">
    <source>
        <dbReference type="EMBL" id="CUS37752.1"/>
    </source>
</evidence>
<accession>A0A0S4LMJ8</accession>
<dbReference type="AlphaFoldDB" id="A0A0S4LMJ8"/>
<gene>
    <name evidence="2" type="ORF">COMA2_40006</name>
</gene>
<proteinExistence type="predicted"/>
<evidence type="ECO:0000313" key="3">
    <source>
        <dbReference type="Proteomes" id="UP000198736"/>
    </source>
</evidence>
<dbReference type="STRING" id="1742973.COMA2_40006"/>
<organism evidence="2 3">
    <name type="scientific">Candidatus Nitrospira nitrificans</name>
    <dbReference type="NCBI Taxonomy" id="1742973"/>
    <lineage>
        <taxon>Bacteria</taxon>
        <taxon>Pseudomonadati</taxon>
        <taxon>Nitrospirota</taxon>
        <taxon>Nitrospiria</taxon>
        <taxon>Nitrospirales</taxon>
        <taxon>Nitrospiraceae</taxon>
        <taxon>Nitrospira</taxon>
    </lineage>
</organism>
<dbReference type="Proteomes" id="UP000198736">
    <property type="component" value="Unassembled WGS sequence"/>
</dbReference>